<accession>A0A5N5QC53</accession>
<comment type="caution">
    <text evidence="2">The sequence shown here is derived from an EMBL/GenBank/DDBJ whole genome shotgun (WGS) entry which is preliminary data.</text>
</comment>
<dbReference type="Proteomes" id="UP000383932">
    <property type="component" value="Unassembled WGS sequence"/>
</dbReference>
<evidence type="ECO:0000313" key="3">
    <source>
        <dbReference type="Proteomes" id="UP000383932"/>
    </source>
</evidence>
<reference evidence="2 3" key="1">
    <citation type="journal article" date="2019" name="Fungal Biol. Biotechnol.">
        <title>Draft genome sequence of fastidious pathogen Ceratobasidium theobromae, which causes vascular-streak dieback in Theobroma cacao.</title>
        <authorList>
            <person name="Ali S.S."/>
            <person name="Asman A."/>
            <person name="Shao J."/>
            <person name="Firmansyah A.P."/>
            <person name="Susilo A.W."/>
            <person name="Rosmana A."/>
            <person name="McMahon P."/>
            <person name="Junaid M."/>
            <person name="Guest D."/>
            <person name="Kheng T.Y."/>
            <person name="Meinhardt L.W."/>
            <person name="Bailey B.A."/>
        </authorList>
    </citation>
    <scope>NUCLEOTIDE SEQUENCE [LARGE SCALE GENOMIC DNA]</scope>
    <source>
        <strain evidence="2 3">CT2</strain>
    </source>
</reference>
<proteinExistence type="predicted"/>
<sequence length="206" mass="21674">MSLTSKSLVGCSEAMEPRLAPALSVISTQLLLFIVYAISSASAGPVPAVESLGLASVPPSAGSTTTVISIEEVDPTSFTLSPMIESILVSSTLLAPSTIPSSTAAPTLKLTTPIIVGSAVAGAIGVFITILLAIFFLRKYQRSRDVDVVQEQAHFPVQSPRHMIQSGLGNQPHSPYAFTEYSDLKTPPRAYAGYIMEPQALQTKGI</sequence>
<keyword evidence="1" id="KW-1133">Transmembrane helix</keyword>
<evidence type="ECO:0008006" key="4">
    <source>
        <dbReference type="Google" id="ProtNLM"/>
    </source>
</evidence>
<dbReference type="EMBL" id="SSOP01000283">
    <property type="protein sequence ID" value="KAB5589350.1"/>
    <property type="molecule type" value="Genomic_DNA"/>
</dbReference>
<protein>
    <recommendedName>
        <fullName evidence="4">Transmembrane protein</fullName>
    </recommendedName>
</protein>
<organism evidence="2 3">
    <name type="scientific">Ceratobasidium theobromae</name>
    <dbReference type="NCBI Taxonomy" id="1582974"/>
    <lineage>
        <taxon>Eukaryota</taxon>
        <taxon>Fungi</taxon>
        <taxon>Dikarya</taxon>
        <taxon>Basidiomycota</taxon>
        <taxon>Agaricomycotina</taxon>
        <taxon>Agaricomycetes</taxon>
        <taxon>Cantharellales</taxon>
        <taxon>Ceratobasidiaceae</taxon>
        <taxon>Ceratobasidium</taxon>
    </lineage>
</organism>
<evidence type="ECO:0000313" key="2">
    <source>
        <dbReference type="EMBL" id="KAB5589350.1"/>
    </source>
</evidence>
<keyword evidence="1" id="KW-0472">Membrane</keyword>
<keyword evidence="1" id="KW-0812">Transmembrane</keyword>
<dbReference type="AlphaFoldDB" id="A0A5N5QC53"/>
<name>A0A5N5QC53_9AGAM</name>
<evidence type="ECO:0000256" key="1">
    <source>
        <dbReference type="SAM" id="Phobius"/>
    </source>
</evidence>
<keyword evidence="3" id="KW-1185">Reference proteome</keyword>
<feature type="transmembrane region" description="Helical" evidence="1">
    <location>
        <begin position="114"/>
        <end position="137"/>
    </location>
</feature>
<gene>
    <name evidence="2" type="ORF">CTheo_7214</name>
</gene>
<feature type="transmembrane region" description="Helical" evidence="1">
    <location>
        <begin position="20"/>
        <end position="39"/>
    </location>
</feature>